<dbReference type="GO" id="GO:0000105">
    <property type="term" value="P:L-histidine biosynthetic process"/>
    <property type="evidence" value="ECO:0007669"/>
    <property type="project" value="UniProtKB-KW"/>
</dbReference>
<dbReference type="InterPro" id="IPR036291">
    <property type="entry name" value="NAD(P)-bd_dom_sf"/>
</dbReference>
<keyword evidence="6" id="KW-0486">Methionine biosynthesis</keyword>
<dbReference type="GO" id="GO:0004477">
    <property type="term" value="F:methenyltetrahydrofolate cyclohydrolase activity"/>
    <property type="evidence" value="ECO:0007669"/>
    <property type="project" value="TreeGrafter"/>
</dbReference>
<keyword evidence="5" id="KW-0368">Histidine biosynthesis</keyword>
<accession>A0A4R7B0H6</accession>
<evidence type="ECO:0000256" key="6">
    <source>
        <dbReference type="ARBA" id="ARBA00023167"/>
    </source>
</evidence>
<dbReference type="GO" id="GO:0004488">
    <property type="term" value="F:methylenetetrahydrofolate dehydrogenase (NADP+) activity"/>
    <property type="evidence" value="ECO:0007669"/>
    <property type="project" value="InterPro"/>
</dbReference>
<dbReference type="PRINTS" id="PR00085">
    <property type="entry name" value="THFDHDRGNASE"/>
</dbReference>
<dbReference type="OrthoDB" id="9803580at2"/>
<evidence type="ECO:0000256" key="2">
    <source>
        <dbReference type="ARBA" id="ARBA00022605"/>
    </source>
</evidence>
<evidence type="ECO:0000256" key="3">
    <source>
        <dbReference type="ARBA" id="ARBA00022755"/>
    </source>
</evidence>
<dbReference type="InterPro" id="IPR020631">
    <property type="entry name" value="THF_DH/CycHdrlase_NAD-bd_dom"/>
</dbReference>
<evidence type="ECO:0000313" key="10">
    <source>
        <dbReference type="Proteomes" id="UP000295611"/>
    </source>
</evidence>
<name>A0A4R7B0H6_9NEIS</name>
<feature type="domain" description="Tetrahydrofolate dehydrogenase/cyclohydrolase catalytic" evidence="7">
    <location>
        <begin position="9"/>
        <end position="111"/>
    </location>
</feature>
<dbReference type="GO" id="GO:0035999">
    <property type="term" value="P:tetrahydrofolate interconversion"/>
    <property type="evidence" value="ECO:0007669"/>
    <property type="project" value="TreeGrafter"/>
</dbReference>
<dbReference type="PANTHER" id="PTHR48099:SF3">
    <property type="entry name" value="METHYLENETETRAHYDROFOLATE DEHYDROGENASE [NAD(+)]"/>
    <property type="match status" value="1"/>
</dbReference>
<dbReference type="Gene3D" id="3.40.50.720">
    <property type="entry name" value="NAD(P)-binding Rossmann-like Domain"/>
    <property type="match status" value="1"/>
</dbReference>
<dbReference type="SUPFAM" id="SSF53223">
    <property type="entry name" value="Aminoacid dehydrogenase-like, N-terminal domain"/>
    <property type="match status" value="1"/>
</dbReference>
<gene>
    <name evidence="9" type="ORF">DFP86_112138</name>
</gene>
<evidence type="ECO:0000259" key="8">
    <source>
        <dbReference type="Pfam" id="PF02882"/>
    </source>
</evidence>
<dbReference type="GO" id="GO:0009086">
    <property type="term" value="P:methionine biosynthetic process"/>
    <property type="evidence" value="ECO:0007669"/>
    <property type="project" value="UniProtKB-KW"/>
</dbReference>
<organism evidence="9 10">
    <name type="scientific">Paludibacterium purpuratum</name>
    <dbReference type="NCBI Taxonomy" id="1144873"/>
    <lineage>
        <taxon>Bacteria</taxon>
        <taxon>Pseudomonadati</taxon>
        <taxon>Pseudomonadota</taxon>
        <taxon>Betaproteobacteria</taxon>
        <taxon>Neisseriales</taxon>
        <taxon>Chromobacteriaceae</taxon>
        <taxon>Paludibacterium</taxon>
    </lineage>
</organism>
<dbReference type="Gene3D" id="3.40.50.10860">
    <property type="entry name" value="Leucine Dehydrogenase, chain A, domain 1"/>
    <property type="match status" value="1"/>
</dbReference>
<keyword evidence="10" id="KW-1185">Reference proteome</keyword>
<evidence type="ECO:0000256" key="5">
    <source>
        <dbReference type="ARBA" id="ARBA00023102"/>
    </source>
</evidence>
<reference evidence="9 10" key="1">
    <citation type="submission" date="2019-03" db="EMBL/GenBank/DDBJ databases">
        <title>Genomic Encyclopedia of Type Strains, Phase III (KMG-III): the genomes of soil and plant-associated and newly described type strains.</title>
        <authorList>
            <person name="Whitman W."/>
        </authorList>
    </citation>
    <scope>NUCLEOTIDE SEQUENCE [LARGE SCALE GENOMIC DNA]</scope>
    <source>
        <strain evidence="9 10">CECT 8976</strain>
    </source>
</reference>
<evidence type="ECO:0000259" key="7">
    <source>
        <dbReference type="Pfam" id="PF00763"/>
    </source>
</evidence>
<dbReference type="PANTHER" id="PTHR48099">
    <property type="entry name" value="C-1-TETRAHYDROFOLATE SYNTHASE, CYTOPLASMIC-RELATED"/>
    <property type="match status" value="1"/>
</dbReference>
<comment type="caution">
    <text evidence="9">The sequence shown here is derived from an EMBL/GenBank/DDBJ whole genome shotgun (WGS) entry which is preliminary data.</text>
</comment>
<dbReference type="EMBL" id="SNZP01000012">
    <property type="protein sequence ID" value="TDR73934.1"/>
    <property type="molecule type" value="Genomic_DNA"/>
</dbReference>
<dbReference type="GO" id="GO:0005829">
    <property type="term" value="C:cytosol"/>
    <property type="evidence" value="ECO:0007669"/>
    <property type="project" value="TreeGrafter"/>
</dbReference>
<dbReference type="InterPro" id="IPR000672">
    <property type="entry name" value="THF_DH/CycHdrlase"/>
</dbReference>
<protein>
    <submittedName>
        <fullName evidence="9">5,10-methylenetetrahydrofolate dehydrogenase (NAD+)</fullName>
    </submittedName>
</protein>
<dbReference type="Pfam" id="PF02882">
    <property type="entry name" value="THF_DHG_CYH_C"/>
    <property type="match status" value="1"/>
</dbReference>
<evidence type="ECO:0000256" key="1">
    <source>
        <dbReference type="ARBA" id="ARBA00022563"/>
    </source>
</evidence>
<dbReference type="GO" id="GO:0009113">
    <property type="term" value="P:purine nucleobase biosynthetic process"/>
    <property type="evidence" value="ECO:0007669"/>
    <property type="project" value="TreeGrafter"/>
</dbReference>
<dbReference type="InterPro" id="IPR020630">
    <property type="entry name" value="THF_DH/CycHdrlase_cat_dom"/>
</dbReference>
<keyword evidence="1" id="KW-0554">One-carbon metabolism</keyword>
<dbReference type="AlphaFoldDB" id="A0A4R7B0H6"/>
<keyword evidence="3" id="KW-0658">Purine biosynthesis</keyword>
<evidence type="ECO:0000256" key="4">
    <source>
        <dbReference type="ARBA" id="ARBA00023002"/>
    </source>
</evidence>
<keyword evidence="2" id="KW-0028">Amino-acid biosynthesis</keyword>
<dbReference type="RefSeq" id="WP_133682634.1">
    <property type="nucleotide sequence ID" value="NZ_SNZP01000012.1"/>
</dbReference>
<dbReference type="InterPro" id="IPR046346">
    <property type="entry name" value="Aminoacid_DH-like_N_sf"/>
</dbReference>
<evidence type="ECO:0000313" key="9">
    <source>
        <dbReference type="EMBL" id="TDR73934.1"/>
    </source>
</evidence>
<feature type="domain" description="Tetrahydrofolate dehydrogenase/cyclohydrolase NAD(P)-binding" evidence="8">
    <location>
        <begin position="139"/>
        <end position="287"/>
    </location>
</feature>
<dbReference type="GO" id="GO:0006164">
    <property type="term" value="P:purine nucleotide biosynthetic process"/>
    <property type="evidence" value="ECO:0007669"/>
    <property type="project" value="UniProtKB-KW"/>
</dbReference>
<sequence>MHDFNPEGMAAMYRAMIREEIESLKAPVNVVGFLVSDDPASATYARYTEDGCKDVGIHFALAHKAREEIADAIRAANADPAVHGIFVYYPIFGDERDAEIKDLVDPKKDVEGLTTYWMDKLYRNERFDDNDRRHRAILPCTPLAIIKVLEATDAYSPGGLPFRDQVITVFNRSDVVGRPLAYMLANDGGTVNSFDVHGGVVIGAGKSADTPIDRATALSRSDIVITGVPSRQFEKIRAEELKPGAICLNFSFVKNFEDAARDAARIYVPRVGPLTVAMCLRNASRLYRNYHC</sequence>
<proteinExistence type="predicted"/>
<dbReference type="GO" id="GO:0004487">
    <property type="term" value="F:methylenetetrahydrofolate dehydrogenase (NAD+) activity"/>
    <property type="evidence" value="ECO:0007669"/>
    <property type="project" value="TreeGrafter"/>
</dbReference>
<dbReference type="Proteomes" id="UP000295611">
    <property type="component" value="Unassembled WGS sequence"/>
</dbReference>
<dbReference type="SUPFAM" id="SSF51735">
    <property type="entry name" value="NAD(P)-binding Rossmann-fold domains"/>
    <property type="match status" value="1"/>
</dbReference>
<dbReference type="Pfam" id="PF00763">
    <property type="entry name" value="THF_DHG_CYH"/>
    <property type="match status" value="1"/>
</dbReference>
<keyword evidence="4" id="KW-0560">Oxidoreductase</keyword>